<organism evidence="13 14">
    <name type="scientific">Niveomyces insectorum RCEF 264</name>
    <dbReference type="NCBI Taxonomy" id="1081102"/>
    <lineage>
        <taxon>Eukaryota</taxon>
        <taxon>Fungi</taxon>
        <taxon>Dikarya</taxon>
        <taxon>Ascomycota</taxon>
        <taxon>Pezizomycotina</taxon>
        <taxon>Sordariomycetes</taxon>
        <taxon>Hypocreomycetidae</taxon>
        <taxon>Hypocreales</taxon>
        <taxon>Cordycipitaceae</taxon>
        <taxon>Niveomyces</taxon>
    </lineage>
</organism>
<evidence type="ECO:0000256" key="5">
    <source>
        <dbReference type="ARBA" id="ARBA00023163"/>
    </source>
</evidence>
<evidence type="ECO:0000256" key="9">
    <source>
        <dbReference type="SAM" id="MobiDB-lite"/>
    </source>
</evidence>
<evidence type="ECO:0000259" key="10">
    <source>
        <dbReference type="Pfam" id="PF05645"/>
    </source>
</evidence>
<dbReference type="PANTHER" id="PTHR12949:SF0">
    <property type="entry name" value="DNA-DIRECTED RNA POLYMERASE III SUBUNIT RPC3"/>
    <property type="match status" value="1"/>
</dbReference>
<feature type="region of interest" description="Disordered" evidence="9">
    <location>
        <begin position="415"/>
        <end position="491"/>
    </location>
</feature>
<dbReference type="STRING" id="1081102.A0A167ZT55"/>
<evidence type="ECO:0000313" key="14">
    <source>
        <dbReference type="Proteomes" id="UP000076874"/>
    </source>
</evidence>
<keyword evidence="6 8" id="KW-0539">Nucleus</keyword>
<dbReference type="Gene3D" id="1.10.10.10">
    <property type="entry name" value="Winged helix-like DNA-binding domain superfamily/Winged helix DNA-binding domain"/>
    <property type="match status" value="2"/>
</dbReference>
<comment type="similarity">
    <text evidence="2 8">Belongs to the RNA polymerase beta chain family.</text>
</comment>
<dbReference type="InterPro" id="IPR036388">
    <property type="entry name" value="WH-like_DNA-bd_sf"/>
</dbReference>
<evidence type="ECO:0000259" key="12">
    <source>
        <dbReference type="Pfam" id="PF22536"/>
    </source>
</evidence>
<feature type="domain" description="RNA polymerase III subunit RPC82-related helix-turn-helix" evidence="11">
    <location>
        <begin position="10"/>
        <end position="68"/>
    </location>
</feature>
<evidence type="ECO:0000256" key="8">
    <source>
        <dbReference type="RuleBase" id="RU367076"/>
    </source>
</evidence>
<evidence type="ECO:0000256" key="3">
    <source>
        <dbReference type="ARBA" id="ARBA00011206"/>
    </source>
</evidence>
<evidence type="ECO:0000256" key="6">
    <source>
        <dbReference type="ARBA" id="ARBA00023242"/>
    </source>
</evidence>
<reference evidence="13 14" key="1">
    <citation type="journal article" date="2016" name="Genome Biol. Evol.">
        <title>Divergent and convergent evolution of fungal pathogenicity.</title>
        <authorList>
            <person name="Shang Y."/>
            <person name="Xiao G."/>
            <person name="Zheng P."/>
            <person name="Cen K."/>
            <person name="Zhan S."/>
            <person name="Wang C."/>
        </authorList>
    </citation>
    <scope>NUCLEOTIDE SEQUENCE [LARGE SCALE GENOMIC DNA]</scope>
    <source>
        <strain evidence="13 14">RCEF 264</strain>
    </source>
</reference>
<dbReference type="InterPro" id="IPR055207">
    <property type="entry name" value="POLR3C_WHD"/>
</dbReference>
<evidence type="ECO:0000259" key="11">
    <source>
        <dbReference type="Pfam" id="PF08221"/>
    </source>
</evidence>
<dbReference type="Pfam" id="PF08221">
    <property type="entry name" value="HTH_9"/>
    <property type="match status" value="1"/>
</dbReference>
<name>A0A167ZT55_9HYPO</name>
<evidence type="ECO:0000256" key="1">
    <source>
        <dbReference type="ARBA" id="ARBA00004123"/>
    </source>
</evidence>
<sequence>MFLVTKNLAELCTLVIDDIYGELPSRIFAAFLNRGRASLPQLAQYTSLTPRQLRHGLAVLLQYDLLYYYVASPDSLTVYDANPQAAYNLLRVGKVLEMVERLHGADARDVVQSLVALGHTSVADLKEAYKAKIAKWETSAAAHKRGMPNGDSADRNGHGHGHGPGHTTNGHSGAVGVEGDGAADAGAHADTRPAVRSLEHLNSVLCRLVTAEVLEVVNATSFKTFADRQNEVRQHVMATYFPDGLRGLKKKEEFETRVSEQLHALRDEPRKLKRTLQANNGGGQLLDGDVGNGWHDTESRDPLLDPKTVLRVNHNKCAVELRNQRLVEAVATSIGETTAQVYAALLRQLTETIPRCRADPRIDVPGCEFMRPRFVTTDDLFDHLDSAVDVFTGIGKAAAHDIDRPTAERLERHAKVDVFVAGGDGSGGEEDDMDTDEADYDSEGDEGPLPPPPPPPPPLQPPPSSRLPPTTNGNGIPHTNGDSAGASAAPTTGHVTFAEPVAGSASQATTTTAAAAGVNSYEARRQQMRQHLLLLCDHPLGFLRHSDRGTWTVDFVPLLRRLRTAELDTAIERKVGGPGLRLSRILRAKGKLDEKTLPALALMKKGDVQNTMLQMQMHGFVDMQEVPRDANRSASRTLFLWFCDPARALDTLLDNTYKALVRCLRVRDVHRRANEAVLAFVERPDVKGREREALEQKYFDKYQTYCAVEAKLFGQVMRLDSLVATLRDY</sequence>
<dbReference type="GO" id="GO:0005666">
    <property type="term" value="C:RNA polymerase III complex"/>
    <property type="evidence" value="ECO:0007669"/>
    <property type="project" value="UniProtKB-UniRule"/>
</dbReference>
<feature type="compositionally biased region" description="Pro residues" evidence="9">
    <location>
        <begin position="448"/>
        <end position="466"/>
    </location>
</feature>
<comment type="subcellular location">
    <subcellularLocation>
        <location evidence="1 8">Nucleus</location>
    </subcellularLocation>
</comment>
<comment type="caution">
    <text evidence="13">The sequence shown here is derived from an EMBL/GenBank/DDBJ whole genome shotgun (WGS) entry which is preliminary data.</text>
</comment>
<evidence type="ECO:0000256" key="7">
    <source>
        <dbReference type="ARBA" id="ARBA00025127"/>
    </source>
</evidence>
<dbReference type="GO" id="GO:0006351">
    <property type="term" value="P:DNA-templated transcription"/>
    <property type="evidence" value="ECO:0007669"/>
    <property type="project" value="InterPro"/>
</dbReference>
<keyword evidence="4 8" id="KW-0240">DNA-directed RNA polymerase</keyword>
<dbReference type="GO" id="GO:0003697">
    <property type="term" value="F:single-stranded DNA binding"/>
    <property type="evidence" value="ECO:0007669"/>
    <property type="project" value="UniProtKB-UniRule"/>
</dbReference>
<comment type="subunit">
    <text evidence="3 8">Component of the RNA polymerase III (Pol III) complex consisting of 17 subunits.</text>
</comment>
<keyword evidence="5 8" id="KW-0804">Transcription</keyword>
<dbReference type="InterPro" id="IPR039748">
    <property type="entry name" value="RPC3"/>
</dbReference>
<dbReference type="Pfam" id="PF05645">
    <property type="entry name" value="RNA_pol_Rpc82"/>
    <property type="match status" value="1"/>
</dbReference>
<evidence type="ECO:0000313" key="13">
    <source>
        <dbReference type="EMBL" id="OAA67879.1"/>
    </source>
</evidence>
<gene>
    <name evidence="13" type="ORF">SPI_00074</name>
</gene>
<evidence type="ECO:0000256" key="2">
    <source>
        <dbReference type="ARBA" id="ARBA00006835"/>
    </source>
</evidence>
<feature type="compositionally biased region" description="Low complexity" evidence="9">
    <location>
        <begin position="165"/>
        <end position="186"/>
    </location>
</feature>
<keyword evidence="14" id="KW-1185">Reference proteome</keyword>
<dbReference type="AlphaFoldDB" id="A0A167ZT55"/>
<feature type="domain" description="DNA-directed RNA polymerase III subunit RPC3 winged-helix" evidence="12">
    <location>
        <begin position="569"/>
        <end position="642"/>
    </location>
</feature>
<feature type="region of interest" description="Disordered" evidence="9">
    <location>
        <begin position="140"/>
        <end position="187"/>
    </location>
</feature>
<dbReference type="InterPro" id="IPR013197">
    <property type="entry name" value="RNA_pol_III_RPC82-rel_HTH"/>
</dbReference>
<dbReference type="Pfam" id="PF22536">
    <property type="entry name" value="WHD_POLR3C"/>
    <property type="match status" value="1"/>
</dbReference>
<dbReference type="OrthoDB" id="272392at2759"/>
<dbReference type="EMBL" id="AZHD01000001">
    <property type="protein sequence ID" value="OAA67879.1"/>
    <property type="molecule type" value="Genomic_DNA"/>
</dbReference>
<feature type="compositionally biased region" description="Acidic residues" evidence="9">
    <location>
        <begin position="427"/>
        <end position="446"/>
    </location>
</feature>
<proteinExistence type="inferred from homology"/>
<evidence type="ECO:0000256" key="4">
    <source>
        <dbReference type="ARBA" id="ARBA00022478"/>
    </source>
</evidence>
<dbReference type="InterPro" id="IPR008806">
    <property type="entry name" value="RNA_pol_III_Rpc82_C"/>
</dbReference>
<protein>
    <recommendedName>
        <fullName evidence="8">DNA-directed RNA polymerase III subunit RPC3</fullName>
        <shortName evidence="8">RNA polymerase III subunit C3</shortName>
    </recommendedName>
</protein>
<feature type="domain" description="RNA polymerase III Rpc82 C -terminal" evidence="10">
    <location>
        <begin position="204"/>
        <end position="562"/>
    </location>
</feature>
<accession>A0A167ZT55</accession>
<dbReference type="PANTHER" id="PTHR12949">
    <property type="entry name" value="RNA POLYMERASE III DNA DIRECTED -RELATED"/>
    <property type="match status" value="1"/>
</dbReference>
<comment type="function">
    <text evidence="7 8">DNA-dependent RNA polymerase catalyzes the transcription of DNA into RNA using the four ribonucleoside triphosphates as substrates. Specific core component of RNA polymerase III which synthesizes small RNAs, such as 5S rRNA and tRNAs.</text>
</comment>
<dbReference type="Proteomes" id="UP000076874">
    <property type="component" value="Unassembled WGS sequence"/>
</dbReference>